<accession>A0A2K1ZCT2</accession>
<feature type="signal peptide" evidence="1">
    <location>
        <begin position="1"/>
        <end position="21"/>
    </location>
</feature>
<organism evidence="2 3">
    <name type="scientific">Populus trichocarpa</name>
    <name type="common">Western balsam poplar</name>
    <name type="synonym">Populus balsamifera subsp. trichocarpa</name>
    <dbReference type="NCBI Taxonomy" id="3694"/>
    <lineage>
        <taxon>Eukaryota</taxon>
        <taxon>Viridiplantae</taxon>
        <taxon>Streptophyta</taxon>
        <taxon>Embryophyta</taxon>
        <taxon>Tracheophyta</taxon>
        <taxon>Spermatophyta</taxon>
        <taxon>Magnoliopsida</taxon>
        <taxon>eudicotyledons</taxon>
        <taxon>Gunneridae</taxon>
        <taxon>Pentapetalae</taxon>
        <taxon>rosids</taxon>
        <taxon>fabids</taxon>
        <taxon>Malpighiales</taxon>
        <taxon>Salicaceae</taxon>
        <taxon>Saliceae</taxon>
        <taxon>Populus</taxon>
    </lineage>
</organism>
<dbReference type="InParanoid" id="A0A2K1ZCT2"/>
<dbReference type="Proteomes" id="UP000006729">
    <property type="component" value="Chromosome 8"/>
</dbReference>
<sequence length="121" mass="13881">MLSLWIPPLVASITLMGFSSGDAPHTRPSHASSTPTSLIWLTEKTNLVLKFVQTDNFIISTYRTTDQILNETSQYCHLQTIPNSKFGTTPLDLILIRLHTTVYLPQKKRNGHWLRENFQER</sequence>
<evidence type="ECO:0000256" key="1">
    <source>
        <dbReference type="SAM" id="SignalP"/>
    </source>
</evidence>
<keyword evidence="1" id="KW-0732">Signal</keyword>
<dbReference type="AlphaFoldDB" id="A0A2K1ZCT2"/>
<name>A0A2K1ZCT2_POPTR</name>
<protein>
    <submittedName>
        <fullName evidence="2">Uncharacterized protein</fullName>
    </submittedName>
</protein>
<feature type="chain" id="PRO_5014317682" evidence="1">
    <location>
        <begin position="22"/>
        <end position="121"/>
    </location>
</feature>
<proteinExistence type="predicted"/>
<evidence type="ECO:0000313" key="3">
    <source>
        <dbReference type="Proteomes" id="UP000006729"/>
    </source>
</evidence>
<evidence type="ECO:0000313" key="2">
    <source>
        <dbReference type="EMBL" id="PNT23067.1"/>
    </source>
</evidence>
<reference evidence="2 3" key="1">
    <citation type="journal article" date="2006" name="Science">
        <title>The genome of black cottonwood, Populus trichocarpa (Torr. &amp; Gray).</title>
        <authorList>
            <person name="Tuskan G.A."/>
            <person name="Difazio S."/>
            <person name="Jansson S."/>
            <person name="Bohlmann J."/>
            <person name="Grigoriev I."/>
            <person name="Hellsten U."/>
            <person name="Putnam N."/>
            <person name="Ralph S."/>
            <person name="Rombauts S."/>
            <person name="Salamov A."/>
            <person name="Schein J."/>
            <person name="Sterck L."/>
            <person name="Aerts A."/>
            <person name="Bhalerao R.R."/>
            <person name="Bhalerao R.P."/>
            <person name="Blaudez D."/>
            <person name="Boerjan W."/>
            <person name="Brun A."/>
            <person name="Brunner A."/>
            <person name="Busov V."/>
            <person name="Campbell M."/>
            <person name="Carlson J."/>
            <person name="Chalot M."/>
            <person name="Chapman J."/>
            <person name="Chen G.L."/>
            <person name="Cooper D."/>
            <person name="Coutinho P.M."/>
            <person name="Couturier J."/>
            <person name="Covert S."/>
            <person name="Cronk Q."/>
            <person name="Cunningham R."/>
            <person name="Davis J."/>
            <person name="Degroeve S."/>
            <person name="Dejardin A."/>
            <person name="Depamphilis C."/>
            <person name="Detter J."/>
            <person name="Dirks B."/>
            <person name="Dubchak I."/>
            <person name="Duplessis S."/>
            <person name="Ehlting J."/>
            <person name="Ellis B."/>
            <person name="Gendler K."/>
            <person name="Goodstein D."/>
            <person name="Gribskov M."/>
            <person name="Grimwood J."/>
            <person name="Groover A."/>
            <person name="Gunter L."/>
            <person name="Hamberger B."/>
            <person name="Heinze B."/>
            <person name="Helariutta Y."/>
            <person name="Henrissat B."/>
            <person name="Holligan D."/>
            <person name="Holt R."/>
            <person name="Huang W."/>
            <person name="Islam-Faridi N."/>
            <person name="Jones S."/>
            <person name="Jones-Rhoades M."/>
            <person name="Jorgensen R."/>
            <person name="Joshi C."/>
            <person name="Kangasjarvi J."/>
            <person name="Karlsson J."/>
            <person name="Kelleher C."/>
            <person name="Kirkpatrick R."/>
            <person name="Kirst M."/>
            <person name="Kohler A."/>
            <person name="Kalluri U."/>
            <person name="Larimer F."/>
            <person name="Leebens-Mack J."/>
            <person name="Leple J.C."/>
            <person name="Locascio P."/>
            <person name="Lou Y."/>
            <person name="Lucas S."/>
            <person name="Martin F."/>
            <person name="Montanini B."/>
            <person name="Napoli C."/>
            <person name="Nelson D.R."/>
            <person name="Nelson C."/>
            <person name="Nieminen K."/>
            <person name="Nilsson O."/>
            <person name="Pereda V."/>
            <person name="Peter G."/>
            <person name="Philippe R."/>
            <person name="Pilate G."/>
            <person name="Poliakov A."/>
            <person name="Razumovskaya J."/>
            <person name="Richardson P."/>
            <person name="Rinaldi C."/>
            <person name="Ritland K."/>
            <person name="Rouze P."/>
            <person name="Ryaboy D."/>
            <person name="Schmutz J."/>
            <person name="Schrader J."/>
            <person name="Segerman B."/>
            <person name="Shin H."/>
            <person name="Siddiqui A."/>
            <person name="Sterky F."/>
            <person name="Terry A."/>
            <person name="Tsai C.J."/>
            <person name="Uberbacher E."/>
            <person name="Unneberg P."/>
            <person name="Vahala J."/>
            <person name="Wall K."/>
            <person name="Wessler S."/>
            <person name="Yang G."/>
            <person name="Yin T."/>
            <person name="Douglas C."/>
            <person name="Marra M."/>
            <person name="Sandberg G."/>
            <person name="Van de Peer Y."/>
            <person name="Rokhsar D."/>
        </authorList>
    </citation>
    <scope>NUCLEOTIDE SEQUENCE [LARGE SCALE GENOMIC DNA]</scope>
    <source>
        <strain evidence="3">cv. Nisqually</strain>
    </source>
</reference>
<dbReference type="Gramene" id="Potri.008G062800.1.v4.1">
    <property type="protein sequence ID" value="Potri.008G062800.1.v4.1"/>
    <property type="gene ID" value="Potri.008G062800.v4.1"/>
</dbReference>
<keyword evidence="3" id="KW-1185">Reference proteome</keyword>
<gene>
    <name evidence="2" type="ORF">POPTR_008G062800</name>
</gene>
<dbReference type="EMBL" id="CM009297">
    <property type="protein sequence ID" value="PNT23067.1"/>
    <property type="molecule type" value="Genomic_DNA"/>
</dbReference>